<dbReference type="SUPFAM" id="SSF53098">
    <property type="entry name" value="Ribonuclease H-like"/>
    <property type="match status" value="1"/>
</dbReference>
<dbReference type="GO" id="GO:0003677">
    <property type="term" value="F:DNA binding"/>
    <property type="evidence" value="ECO:0007669"/>
    <property type="project" value="InterPro"/>
</dbReference>
<dbReference type="Proteomes" id="UP000253104">
    <property type="component" value="Chromosome mHSR5_B"/>
</dbReference>
<dbReference type="SUPFAM" id="SSF46689">
    <property type="entry name" value="Homeodomain-like"/>
    <property type="match status" value="1"/>
</dbReference>
<dbReference type="InterPro" id="IPR002514">
    <property type="entry name" value="Transposase_8"/>
</dbReference>
<dbReference type="InterPro" id="IPR001584">
    <property type="entry name" value="Integrase_cat-core"/>
</dbReference>
<name>A0A2Z5N5L4_BURPY</name>
<dbReference type="GO" id="GO:0015074">
    <property type="term" value="P:DNA integration"/>
    <property type="evidence" value="ECO:0007669"/>
    <property type="project" value="InterPro"/>
</dbReference>
<dbReference type="PANTHER" id="PTHR47515">
    <property type="entry name" value="LOW CALCIUM RESPONSE LOCUS PROTEIN T"/>
    <property type="match status" value="1"/>
</dbReference>
<dbReference type="InterPro" id="IPR025948">
    <property type="entry name" value="HTH-like_dom"/>
</dbReference>
<dbReference type="GO" id="GO:0004803">
    <property type="term" value="F:transposase activity"/>
    <property type="evidence" value="ECO:0007669"/>
    <property type="project" value="InterPro"/>
</dbReference>
<evidence type="ECO:0000313" key="4">
    <source>
        <dbReference type="Proteomes" id="UP000253104"/>
    </source>
</evidence>
<dbReference type="InterPro" id="IPR036397">
    <property type="entry name" value="RNaseH_sf"/>
</dbReference>
<dbReference type="Gene3D" id="3.30.420.10">
    <property type="entry name" value="Ribonuclease H-like superfamily/Ribonuclease H"/>
    <property type="match status" value="1"/>
</dbReference>
<dbReference type="PANTHER" id="PTHR47515:SF1">
    <property type="entry name" value="BLR2054 PROTEIN"/>
    <property type="match status" value="1"/>
</dbReference>
<keyword evidence="1" id="KW-0175">Coiled coil</keyword>
<reference evidence="3 4" key="1">
    <citation type="journal article" date="2018" name="ISME J.">
        <title>Involvement of Burkholderiaceae and sulfurous volatiles in disease-suppressive soils.</title>
        <authorList>
            <person name="Carrion V.J."/>
            <person name="Cordovez V."/>
            <person name="Tyc O."/>
            <person name="Etalo D.W."/>
            <person name="de Bruijn I."/>
            <person name="de Jager V.C."/>
            <person name="Medema M.H."/>
            <person name="Eberl L."/>
            <person name="Raaijmakers J.M."/>
        </authorList>
    </citation>
    <scope>NUCLEOTIDE SEQUENCE [LARGE SCALE GENOMIC DNA]</scope>
    <source>
        <strain evidence="4">mHSR5</strain>
    </source>
</reference>
<accession>A0A2Z5N5L4</accession>
<evidence type="ECO:0000259" key="2">
    <source>
        <dbReference type="PROSITE" id="PS50994"/>
    </source>
</evidence>
<dbReference type="PROSITE" id="PS50994">
    <property type="entry name" value="INTEGRASE"/>
    <property type="match status" value="1"/>
</dbReference>
<dbReference type="GO" id="GO:0006313">
    <property type="term" value="P:DNA transposition"/>
    <property type="evidence" value="ECO:0007669"/>
    <property type="project" value="InterPro"/>
</dbReference>
<dbReference type="InterPro" id="IPR012337">
    <property type="entry name" value="RNaseH-like_sf"/>
</dbReference>
<dbReference type="InterPro" id="IPR048020">
    <property type="entry name" value="Transpos_IS3"/>
</dbReference>
<organism evidence="3 4">
    <name type="scientific">Burkholderia pyrrocinia</name>
    <name type="common">Pseudomonas pyrrocinia</name>
    <dbReference type="NCBI Taxonomy" id="60550"/>
    <lineage>
        <taxon>Bacteria</taxon>
        <taxon>Pseudomonadati</taxon>
        <taxon>Pseudomonadota</taxon>
        <taxon>Betaproteobacteria</taxon>
        <taxon>Burkholderiales</taxon>
        <taxon>Burkholderiaceae</taxon>
        <taxon>Burkholderia</taxon>
        <taxon>Burkholderia cepacia complex</taxon>
    </lineage>
</organism>
<sequence length="375" mass="42985">MKKRFTEEQIIGILKEAEAGLKPAELCRKYGISEATYSNWKAKFGGMTISEAQRLKELEQEKSKLKRLLAESMLDNAALKDLLARKLASPQAKREAVRILMTERAMGVTRACGLVGISRSLFHYESRRRVDDEALTGRMMAIAAQKRRYGYRRIHVLLQRDGCFANHKRIWRLYSKAGLSVRKRRRKRIAAVERTPLPLPTGPNQSWSMDFVSDGLAYGRRFRCLHVVDDYTRECLTIEVDTSLPGLRVQQVLERLKEMRGLPASITVDNGPEFAGKVLDAWAYEAGVTLSFIRPGKPVENAYIESFNGRFRDECLNEHWFVSIRHAKRLIEEWRIEYNTELPHSSLGYLTPAQFARAHDAKQQFLTSDSNCTSD</sequence>
<dbReference type="InterPro" id="IPR009057">
    <property type="entry name" value="Homeodomain-like_sf"/>
</dbReference>
<feature type="domain" description="Integrase catalytic" evidence="2">
    <location>
        <begin position="199"/>
        <end position="360"/>
    </location>
</feature>
<protein>
    <submittedName>
        <fullName evidence="3">IS3 family transposase</fullName>
    </submittedName>
</protein>
<gene>
    <name evidence="3" type="ORF">CUJ89_31785</name>
</gene>
<dbReference type="Pfam" id="PF01527">
    <property type="entry name" value="HTH_Tnp_1"/>
    <property type="match status" value="1"/>
</dbReference>
<evidence type="ECO:0000256" key="1">
    <source>
        <dbReference type="SAM" id="Coils"/>
    </source>
</evidence>
<proteinExistence type="predicted"/>
<dbReference type="OrthoDB" id="9816028at2"/>
<dbReference type="NCBIfam" id="NF033516">
    <property type="entry name" value="transpos_IS3"/>
    <property type="match status" value="1"/>
</dbReference>
<dbReference type="AlphaFoldDB" id="A0A2Z5N5L4"/>
<feature type="coiled-coil region" evidence="1">
    <location>
        <begin position="48"/>
        <end position="75"/>
    </location>
</feature>
<dbReference type="Pfam" id="PF13683">
    <property type="entry name" value="rve_3"/>
    <property type="match status" value="1"/>
</dbReference>
<dbReference type="EMBL" id="CP024903">
    <property type="protein sequence ID" value="AXF24819.1"/>
    <property type="molecule type" value="Genomic_DNA"/>
</dbReference>
<dbReference type="Pfam" id="PF13276">
    <property type="entry name" value="HTH_21"/>
    <property type="match status" value="1"/>
</dbReference>
<evidence type="ECO:0000313" key="3">
    <source>
        <dbReference type="EMBL" id="AXF24819.1"/>
    </source>
</evidence>